<protein>
    <recommendedName>
        <fullName evidence="8">CASP-like protein</fullName>
    </recommendedName>
</protein>
<keyword evidence="5 8" id="KW-0812">Transmembrane</keyword>
<dbReference type="InterPro" id="IPR006459">
    <property type="entry name" value="CASP/CASPL"/>
</dbReference>
<feature type="transmembrane region" description="Helical" evidence="8">
    <location>
        <begin position="110"/>
        <end position="136"/>
    </location>
</feature>
<feature type="transmembrane region" description="Helical" evidence="8">
    <location>
        <begin position="162"/>
        <end position="185"/>
    </location>
</feature>
<evidence type="ECO:0000313" key="11">
    <source>
        <dbReference type="Proteomes" id="UP001054252"/>
    </source>
</evidence>
<gene>
    <name evidence="10" type="ORF">SLEP1_g23269</name>
</gene>
<evidence type="ECO:0000313" key="10">
    <source>
        <dbReference type="EMBL" id="GKV12067.1"/>
    </source>
</evidence>
<evidence type="ECO:0000256" key="1">
    <source>
        <dbReference type="ARBA" id="ARBA00004651"/>
    </source>
</evidence>
<dbReference type="Pfam" id="PF04535">
    <property type="entry name" value="CASP_dom"/>
    <property type="match status" value="1"/>
</dbReference>
<comment type="subcellular location">
    <subcellularLocation>
        <location evidence="1 8">Cell membrane</location>
        <topology evidence="1 8">Multi-pass membrane protein</topology>
    </subcellularLocation>
</comment>
<keyword evidence="4 8" id="KW-1003">Cell membrane</keyword>
<feature type="transmembrane region" description="Helical" evidence="8">
    <location>
        <begin position="24"/>
        <end position="43"/>
    </location>
</feature>
<dbReference type="InterPro" id="IPR044173">
    <property type="entry name" value="CASPL"/>
</dbReference>
<feature type="transmembrane region" description="Helical" evidence="8">
    <location>
        <begin position="74"/>
        <end position="98"/>
    </location>
</feature>
<dbReference type="EMBL" id="BPVZ01000035">
    <property type="protein sequence ID" value="GKV12067.1"/>
    <property type="molecule type" value="Genomic_DNA"/>
</dbReference>
<dbReference type="PANTHER" id="PTHR36488">
    <property type="entry name" value="CASP-LIKE PROTEIN 1U1"/>
    <property type="match status" value="1"/>
</dbReference>
<sequence>MDGGGSNLKVVEESSRPKVRFSHAGLRILALALTLVASILAGVDKETKVLSVALIKTLPPVQVPVTAKWQYLSAFVYFVVANAIACSYAATSLIFLMVAGRCFRHSTSSLALVMLDLIITVFLFSAEGAAIGVGLIGRDGNSHVLWNKVCNVFEGFCRHMTAAVILSLLGSFVFLWLVVLSIVNLHKKSMETEGKN</sequence>
<keyword evidence="6 8" id="KW-1133">Transmembrane helix</keyword>
<accession>A0AAV5JLC4</accession>
<name>A0AAV5JLC4_9ROSI</name>
<dbReference type="GO" id="GO:0005886">
    <property type="term" value="C:plasma membrane"/>
    <property type="evidence" value="ECO:0007669"/>
    <property type="project" value="UniProtKB-SubCell"/>
</dbReference>
<evidence type="ECO:0000256" key="7">
    <source>
        <dbReference type="ARBA" id="ARBA00023136"/>
    </source>
</evidence>
<evidence type="ECO:0000256" key="2">
    <source>
        <dbReference type="ARBA" id="ARBA00007651"/>
    </source>
</evidence>
<feature type="domain" description="Casparian strip membrane protein" evidence="9">
    <location>
        <begin position="18"/>
        <end position="172"/>
    </location>
</feature>
<dbReference type="Proteomes" id="UP001054252">
    <property type="component" value="Unassembled WGS sequence"/>
</dbReference>
<proteinExistence type="inferred from homology"/>
<keyword evidence="7 8" id="KW-0472">Membrane</keyword>
<dbReference type="NCBIfam" id="TIGR01569">
    <property type="entry name" value="A_tha_TIGR01569"/>
    <property type="match status" value="1"/>
</dbReference>
<evidence type="ECO:0000256" key="3">
    <source>
        <dbReference type="ARBA" id="ARBA00011489"/>
    </source>
</evidence>
<keyword evidence="11" id="KW-1185">Reference proteome</keyword>
<evidence type="ECO:0000256" key="6">
    <source>
        <dbReference type="ARBA" id="ARBA00022989"/>
    </source>
</evidence>
<evidence type="ECO:0000259" key="9">
    <source>
        <dbReference type="Pfam" id="PF04535"/>
    </source>
</evidence>
<comment type="similarity">
    <text evidence="2 8">Belongs to the Casparian strip membrane proteins (CASP) family.</text>
</comment>
<comment type="subunit">
    <text evidence="3 8">Homodimer and heterodimers.</text>
</comment>
<evidence type="ECO:0000256" key="4">
    <source>
        <dbReference type="ARBA" id="ARBA00022475"/>
    </source>
</evidence>
<evidence type="ECO:0000256" key="8">
    <source>
        <dbReference type="RuleBase" id="RU361233"/>
    </source>
</evidence>
<reference evidence="10 11" key="1">
    <citation type="journal article" date="2021" name="Commun. Biol.">
        <title>The genome of Shorea leprosula (Dipterocarpaceae) highlights the ecological relevance of drought in aseasonal tropical rainforests.</title>
        <authorList>
            <person name="Ng K.K.S."/>
            <person name="Kobayashi M.J."/>
            <person name="Fawcett J.A."/>
            <person name="Hatakeyama M."/>
            <person name="Paape T."/>
            <person name="Ng C.H."/>
            <person name="Ang C.C."/>
            <person name="Tnah L.H."/>
            <person name="Lee C.T."/>
            <person name="Nishiyama T."/>
            <person name="Sese J."/>
            <person name="O'Brien M.J."/>
            <person name="Copetti D."/>
            <person name="Mohd Noor M.I."/>
            <person name="Ong R.C."/>
            <person name="Putra M."/>
            <person name="Sireger I.Z."/>
            <person name="Indrioko S."/>
            <person name="Kosugi Y."/>
            <person name="Izuno A."/>
            <person name="Isagi Y."/>
            <person name="Lee S.L."/>
            <person name="Shimizu K.K."/>
        </authorList>
    </citation>
    <scope>NUCLEOTIDE SEQUENCE [LARGE SCALE GENOMIC DNA]</scope>
    <source>
        <strain evidence="10">214</strain>
    </source>
</reference>
<evidence type="ECO:0000256" key="5">
    <source>
        <dbReference type="ARBA" id="ARBA00022692"/>
    </source>
</evidence>
<comment type="caution">
    <text evidence="10">The sequence shown here is derived from an EMBL/GenBank/DDBJ whole genome shotgun (WGS) entry which is preliminary data.</text>
</comment>
<dbReference type="InterPro" id="IPR006702">
    <property type="entry name" value="CASP_dom"/>
</dbReference>
<dbReference type="AlphaFoldDB" id="A0AAV5JLC4"/>
<organism evidence="10 11">
    <name type="scientific">Rubroshorea leprosula</name>
    <dbReference type="NCBI Taxonomy" id="152421"/>
    <lineage>
        <taxon>Eukaryota</taxon>
        <taxon>Viridiplantae</taxon>
        <taxon>Streptophyta</taxon>
        <taxon>Embryophyta</taxon>
        <taxon>Tracheophyta</taxon>
        <taxon>Spermatophyta</taxon>
        <taxon>Magnoliopsida</taxon>
        <taxon>eudicotyledons</taxon>
        <taxon>Gunneridae</taxon>
        <taxon>Pentapetalae</taxon>
        <taxon>rosids</taxon>
        <taxon>malvids</taxon>
        <taxon>Malvales</taxon>
        <taxon>Dipterocarpaceae</taxon>
        <taxon>Rubroshorea</taxon>
    </lineage>
</organism>
<dbReference type="PANTHER" id="PTHR36488:SF8">
    <property type="entry name" value="CASP-LIKE PROTEIN 1U1"/>
    <property type="match status" value="1"/>
</dbReference>